<feature type="compositionally biased region" description="Pro residues" evidence="3">
    <location>
        <begin position="635"/>
        <end position="654"/>
    </location>
</feature>
<feature type="compositionally biased region" description="Basic and acidic residues" evidence="3">
    <location>
        <begin position="139"/>
        <end position="159"/>
    </location>
</feature>
<feature type="compositionally biased region" description="Low complexity" evidence="3">
    <location>
        <begin position="922"/>
        <end position="933"/>
    </location>
</feature>
<reference evidence="4 5" key="1">
    <citation type="journal article" date="2024" name="Nat. Commun.">
        <title>Phylogenomics reveals the evolutionary origins of lichenization in chlorophyte algae.</title>
        <authorList>
            <person name="Puginier C."/>
            <person name="Libourel C."/>
            <person name="Otte J."/>
            <person name="Skaloud P."/>
            <person name="Haon M."/>
            <person name="Grisel S."/>
            <person name="Petersen M."/>
            <person name="Berrin J.G."/>
            <person name="Delaux P.M."/>
            <person name="Dal Grande F."/>
            <person name="Keller J."/>
        </authorList>
    </citation>
    <scope>NUCLEOTIDE SEQUENCE [LARGE SCALE GENOMIC DNA]</scope>
    <source>
        <strain evidence="4 5">SAG 2145</strain>
    </source>
</reference>
<sequence length="1021" mass="106750">MSDSLNKEQTSTSDQQLPTVQKELSQHGSPPLAAAKLHLNPKADTFTPSGSAKSEAADPRTDQQLQQSPELPQQNLQPAASSSIAQSEGQKHRGKKGPEGAHAARKQQGGLSRELRSHRDSRRQGHASEAGPTPSGHAIDQHLHDGRQEPSHSHLHDAPLGRSPSRGHHIPANFLLNFRRDQYNEQGGRRGGGGAGRGRSGSRRLPPKPQPYNRNKFLQANFRFLVSDAADLRRHAADADLMLDWDDVVEVEMLAPAPLRCPISLDCPPVCPQITPCGHVFSFHAILQHLVSASGSEGTTPRAAVKCPLCFTQFSCRELRLVRVLLVQPLQVGKDITLRLIKRPRDSILATALCSSSPRHRPLKTDHFALGQSPPKDSHSTPTRPIMAANGNMSSTSSTSGSAIKPPAKIAAAQEASARPDVTAAIPKASGKQSAGSETRASAGKSDAAATALSKAASARHPPSSETRAGTGPVQGKTVQSVAWQVGGKSSAAGVMGVVDHTTSTNKAADNQFAKFTPLSDAGPLWQAAATELADYATLVTTEGGFDAATEAPFVYGALDALASRSAAWAERRQHLLLEHAPPDKAASMAEPHVVAADAAAAVKQVSRAAVMDSSKLRSQVAAEAQHYAAFPALAPAPQPLPPGPAAPGLPKPAEPMQQTHQAAFSDDDEASPTHGAQQADARISGAAADAAADDAFVEHHNGPAQQTSSPSKEPAAGTSPGTSSSSSQQDPHQKGGNMYFYQAADGQWVFLHPLDMRALLSHYGSFEACPHTLTAPLQELEEMTQEEHSRRRLKHLAHLPLGGAYKLGEVNLTSLLPAESLAPFQSELAAREKRRERRALQAAAAADREAAQEAALIAAGAAPSAAELLAMPRPGPAPEDEAGALWFDESANGEGSSAEQVPPPQAGISFAHMARMGFAATGPSLTTPGTSPQGQPSAWGPALGHVPAPGSSPPPTSGWGSAGSAWASKPAGNSSVSTPSSPSLTSGLSASKEEAGSGKKSKKSGRNLVLLSSSAQQRRY</sequence>
<feature type="region of interest" description="Disordered" evidence="3">
    <location>
        <begin position="360"/>
        <end position="477"/>
    </location>
</feature>
<dbReference type="AlphaFoldDB" id="A0AAW1RPY6"/>
<keyword evidence="5" id="KW-1185">Reference proteome</keyword>
<accession>A0AAW1RPY6</accession>
<dbReference type="Proteomes" id="UP001438707">
    <property type="component" value="Unassembled WGS sequence"/>
</dbReference>
<feature type="compositionally biased region" description="Low complexity" evidence="3">
    <location>
        <begin position="715"/>
        <end position="730"/>
    </location>
</feature>
<feature type="compositionally biased region" description="Polar residues" evidence="3">
    <location>
        <begin position="431"/>
        <end position="440"/>
    </location>
</feature>
<feature type="compositionally biased region" description="Low complexity" evidence="3">
    <location>
        <begin position="441"/>
        <end position="459"/>
    </location>
</feature>
<feature type="compositionally biased region" description="Polar residues" evidence="3">
    <location>
        <begin position="1"/>
        <end position="28"/>
    </location>
</feature>
<dbReference type="GO" id="GO:0000976">
    <property type="term" value="F:transcription cis-regulatory region binding"/>
    <property type="evidence" value="ECO:0007669"/>
    <property type="project" value="TreeGrafter"/>
</dbReference>
<dbReference type="SUPFAM" id="SSF57850">
    <property type="entry name" value="RING/U-box"/>
    <property type="match status" value="1"/>
</dbReference>
<evidence type="ECO:0000313" key="5">
    <source>
        <dbReference type="Proteomes" id="UP001438707"/>
    </source>
</evidence>
<feature type="compositionally biased region" description="Low complexity" evidence="3">
    <location>
        <begin position="958"/>
        <end position="991"/>
    </location>
</feature>
<keyword evidence="2" id="KW-0963">Cytoplasm</keyword>
<feature type="compositionally biased region" description="Low complexity" evidence="3">
    <location>
        <begin position="387"/>
        <end position="417"/>
    </location>
</feature>
<protein>
    <submittedName>
        <fullName evidence="4">Uncharacterized protein</fullName>
    </submittedName>
</protein>
<dbReference type="EMBL" id="JALJOS010000008">
    <property type="protein sequence ID" value="KAK9835882.1"/>
    <property type="molecule type" value="Genomic_DNA"/>
</dbReference>
<dbReference type="InterPro" id="IPR039739">
    <property type="entry name" value="MAG2/RNF10"/>
</dbReference>
<feature type="compositionally biased region" description="Low complexity" evidence="3">
    <location>
        <begin position="63"/>
        <end position="78"/>
    </location>
</feature>
<feature type="region of interest" description="Disordered" evidence="3">
    <location>
        <begin position="634"/>
        <end position="738"/>
    </location>
</feature>
<name>A0AAW1RPY6_9CHLO</name>
<feature type="compositionally biased region" description="Polar residues" evidence="3">
    <location>
        <begin position="1011"/>
        <end position="1021"/>
    </location>
</feature>
<dbReference type="PANTHER" id="PTHR12983">
    <property type="entry name" value="RING FINGER 10 FAMILY MEMBER"/>
    <property type="match status" value="1"/>
</dbReference>
<evidence type="ECO:0000256" key="1">
    <source>
        <dbReference type="ARBA" id="ARBA00004496"/>
    </source>
</evidence>
<organism evidence="4 5">
    <name type="scientific">Apatococcus lobatus</name>
    <dbReference type="NCBI Taxonomy" id="904363"/>
    <lineage>
        <taxon>Eukaryota</taxon>
        <taxon>Viridiplantae</taxon>
        <taxon>Chlorophyta</taxon>
        <taxon>core chlorophytes</taxon>
        <taxon>Trebouxiophyceae</taxon>
        <taxon>Chlorellales</taxon>
        <taxon>Chlorellaceae</taxon>
        <taxon>Apatococcus</taxon>
    </lineage>
</organism>
<comment type="caution">
    <text evidence="4">The sequence shown here is derived from an EMBL/GenBank/DDBJ whole genome shotgun (WGS) entry which is preliminary data.</text>
</comment>
<gene>
    <name evidence="4" type="ORF">WJX74_010176</name>
</gene>
<feature type="compositionally biased region" description="Gly residues" evidence="3">
    <location>
        <begin position="189"/>
        <end position="199"/>
    </location>
</feature>
<evidence type="ECO:0000313" key="4">
    <source>
        <dbReference type="EMBL" id="KAK9835882.1"/>
    </source>
</evidence>
<dbReference type="InterPro" id="IPR013083">
    <property type="entry name" value="Znf_RING/FYVE/PHD"/>
</dbReference>
<feature type="compositionally biased region" description="Polar residues" evidence="3">
    <location>
        <begin position="79"/>
        <end position="88"/>
    </location>
</feature>
<feature type="compositionally biased region" description="Low complexity" evidence="3">
    <location>
        <begin position="677"/>
        <end position="695"/>
    </location>
</feature>
<evidence type="ECO:0000256" key="2">
    <source>
        <dbReference type="ARBA" id="ARBA00022490"/>
    </source>
</evidence>
<feature type="region of interest" description="Disordered" evidence="3">
    <location>
        <begin position="184"/>
        <end position="213"/>
    </location>
</feature>
<proteinExistence type="predicted"/>
<dbReference type="Gene3D" id="3.30.40.10">
    <property type="entry name" value="Zinc/RING finger domain, C3HC4 (zinc finger)"/>
    <property type="match status" value="1"/>
</dbReference>
<dbReference type="GO" id="GO:0005737">
    <property type="term" value="C:cytoplasm"/>
    <property type="evidence" value="ECO:0007669"/>
    <property type="project" value="UniProtKB-SubCell"/>
</dbReference>
<dbReference type="GO" id="GO:0045944">
    <property type="term" value="P:positive regulation of transcription by RNA polymerase II"/>
    <property type="evidence" value="ECO:0007669"/>
    <property type="project" value="TreeGrafter"/>
</dbReference>
<feature type="region of interest" description="Disordered" evidence="3">
    <location>
        <begin position="921"/>
        <end position="1021"/>
    </location>
</feature>
<dbReference type="PANTHER" id="PTHR12983:SF9">
    <property type="entry name" value="E3 UBIQUITIN-PROTEIN LIGASE RNF10"/>
    <property type="match status" value="1"/>
</dbReference>
<comment type="subcellular location">
    <subcellularLocation>
        <location evidence="1">Cytoplasm</location>
    </subcellularLocation>
</comment>
<evidence type="ECO:0000256" key="3">
    <source>
        <dbReference type="SAM" id="MobiDB-lite"/>
    </source>
</evidence>
<feature type="region of interest" description="Disordered" evidence="3">
    <location>
        <begin position="1"/>
        <end position="170"/>
    </location>
</feature>